<keyword evidence="1 3" id="KW-0315">Glutamine amidotransferase</keyword>
<reference evidence="3 4" key="1">
    <citation type="journal article" date="2023" name="Microbiol. Resour. Announc.">
        <title>Complete Genome Sequence of Imperialibacter roseus strain P4T.</title>
        <authorList>
            <person name="Tizabi D.R."/>
            <person name="Bachvaroff T."/>
            <person name="Hill R.T."/>
        </authorList>
    </citation>
    <scope>NUCLEOTIDE SEQUENCE [LARGE SCALE GENOMIC DNA]</scope>
    <source>
        <strain evidence="3 4">P4T</strain>
    </source>
</reference>
<dbReference type="RefSeq" id="WP_317489323.1">
    <property type="nucleotide sequence ID" value="NZ_CP136051.1"/>
</dbReference>
<name>A0ABZ0IQ83_9BACT</name>
<dbReference type="CDD" id="cd01908">
    <property type="entry name" value="YafJ"/>
    <property type="match status" value="1"/>
</dbReference>
<feature type="domain" description="Glutamine amidotransferase type-2" evidence="2">
    <location>
        <begin position="2"/>
        <end position="275"/>
    </location>
</feature>
<dbReference type="PANTHER" id="PTHR43187">
    <property type="entry name" value="GLUTAMINE AMIDOTRANSFERASE DUG3-RELATED"/>
    <property type="match status" value="1"/>
</dbReference>
<dbReference type="InterPro" id="IPR017932">
    <property type="entry name" value="GATase_2_dom"/>
</dbReference>
<evidence type="ECO:0000259" key="2">
    <source>
        <dbReference type="PROSITE" id="PS51278"/>
    </source>
</evidence>
<dbReference type="InterPro" id="IPR029055">
    <property type="entry name" value="Ntn_hydrolases_N"/>
</dbReference>
<proteinExistence type="predicted"/>
<dbReference type="Proteomes" id="UP001302349">
    <property type="component" value="Chromosome"/>
</dbReference>
<sequence length="285" mass="32637">MCRLLAYLGRPILMDKFLYEPKNSMIKQSFSAKEIEEPLNGDGFGVGWYHKEISPDPATFVSIYPAWNNRNLRYLAPKVKSECLVAHVRAASEGDVSEANCHPFHYHNYLMLHNGGVEEFIKIKRRLTSSLHEDRYRWIKGQTDSEHLFAVFLDKLATRGANFDAEDVADSFEEMIIDMKAAMHEAEITDPAYLNMVFVDGERMVGLRYISNPSDKPLTLYYSEGSRYVCEDGMCHMLPATPEEKSVMIVSEKLTEFAEDWKPIPDNHMILVKKDLSVSLRKVTA</sequence>
<dbReference type="PANTHER" id="PTHR43187:SF1">
    <property type="entry name" value="GLUTAMINE AMIDOTRANSFERASE DUG3-RELATED"/>
    <property type="match status" value="1"/>
</dbReference>
<dbReference type="PROSITE" id="PS51278">
    <property type="entry name" value="GATASE_TYPE_2"/>
    <property type="match status" value="1"/>
</dbReference>
<accession>A0ABZ0IQ83</accession>
<evidence type="ECO:0000256" key="1">
    <source>
        <dbReference type="ARBA" id="ARBA00022962"/>
    </source>
</evidence>
<dbReference type="InterPro" id="IPR026869">
    <property type="entry name" value="EgtC-like"/>
</dbReference>
<gene>
    <name evidence="3" type="ORF">RT717_26390</name>
</gene>
<dbReference type="EMBL" id="CP136051">
    <property type="protein sequence ID" value="WOK06609.1"/>
    <property type="molecule type" value="Genomic_DNA"/>
</dbReference>
<dbReference type="SUPFAM" id="SSF56235">
    <property type="entry name" value="N-terminal nucleophile aminohydrolases (Ntn hydrolases)"/>
    <property type="match status" value="1"/>
</dbReference>
<protein>
    <submittedName>
        <fullName evidence="3">Class II glutamine amidotransferase</fullName>
    </submittedName>
</protein>
<organism evidence="3 4">
    <name type="scientific">Imperialibacter roseus</name>
    <dbReference type="NCBI Taxonomy" id="1324217"/>
    <lineage>
        <taxon>Bacteria</taxon>
        <taxon>Pseudomonadati</taxon>
        <taxon>Bacteroidota</taxon>
        <taxon>Cytophagia</taxon>
        <taxon>Cytophagales</taxon>
        <taxon>Flammeovirgaceae</taxon>
        <taxon>Imperialibacter</taxon>
    </lineage>
</organism>
<evidence type="ECO:0000313" key="4">
    <source>
        <dbReference type="Proteomes" id="UP001302349"/>
    </source>
</evidence>
<dbReference type="InterPro" id="IPR052373">
    <property type="entry name" value="Gamma-glu_amide_hydrolase"/>
</dbReference>
<dbReference type="Pfam" id="PF13230">
    <property type="entry name" value="GATase_4"/>
    <property type="match status" value="1"/>
</dbReference>
<dbReference type="Gene3D" id="3.60.20.10">
    <property type="entry name" value="Glutamine Phosphoribosylpyrophosphate, subunit 1, domain 1"/>
    <property type="match status" value="1"/>
</dbReference>
<evidence type="ECO:0000313" key="3">
    <source>
        <dbReference type="EMBL" id="WOK06609.1"/>
    </source>
</evidence>
<keyword evidence="4" id="KW-1185">Reference proteome</keyword>